<evidence type="ECO:0000259" key="12">
    <source>
        <dbReference type="PROSITE" id="PS50089"/>
    </source>
</evidence>
<evidence type="ECO:0000256" key="6">
    <source>
        <dbReference type="ARBA" id="ARBA00022737"/>
    </source>
</evidence>
<dbReference type="SMART" id="SM00647">
    <property type="entry name" value="IBR"/>
    <property type="match status" value="2"/>
</dbReference>
<keyword evidence="6" id="KW-0677">Repeat</keyword>
<keyword evidence="7 11" id="KW-0863">Zinc-finger</keyword>
<comment type="pathway">
    <text evidence="2">Protein modification; protein ubiquitination.</text>
</comment>
<evidence type="ECO:0000313" key="15">
    <source>
        <dbReference type="Proteomes" id="UP001224775"/>
    </source>
</evidence>
<dbReference type="PANTHER" id="PTHR11685">
    <property type="entry name" value="RBR FAMILY RING FINGER AND IBR DOMAIN-CONTAINING"/>
    <property type="match status" value="1"/>
</dbReference>
<evidence type="ECO:0000256" key="5">
    <source>
        <dbReference type="ARBA" id="ARBA00022723"/>
    </source>
</evidence>
<dbReference type="InterPro" id="IPR047548">
    <property type="entry name" value="Rcat_RBR_RNF14"/>
</dbReference>
<dbReference type="Gene3D" id="1.20.120.1750">
    <property type="match status" value="1"/>
</dbReference>
<reference evidence="14" key="1">
    <citation type="submission" date="2023-06" db="EMBL/GenBank/DDBJ databases">
        <title>Survivors Of The Sea: Transcriptome response of Skeletonema marinoi to long-term dormancy.</title>
        <authorList>
            <person name="Pinder M.I.M."/>
            <person name="Kourtchenko O."/>
            <person name="Robertson E.K."/>
            <person name="Larsson T."/>
            <person name="Maumus F."/>
            <person name="Osuna-Cruz C.M."/>
            <person name="Vancaester E."/>
            <person name="Stenow R."/>
            <person name="Vandepoele K."/>
            <person name="Ploug H."/>
            <person name="Bruchert V."/>
            <person name="Godhe A."/>
            <person name="Topel M."/>
        </authorList>
    </citation>
    <scope>NUCLEOTIDE SEQUENCE</scope>
    <source>
        <strain evidence="14">R05AC</strain>
    </source>
</reference>
<evidence type="ECO:0000256" key="4">
    <source>
        <dbReference type="ARBA" id="ARBA00022679"/>
    </source>
</evidence>
<organism evidence="14 15">
    <name type="scientific">Skeletonema marinoi</name>
    <dbReference type="NCBI Taxonomy" id="267567"/>
    <lineage>
        <taxon>Eukaryota</taxon>
        <taxon>Sar</taxon>
        <taxon>Stramenopiles</taxon>
        <taxon>Ochrophyta</taxon>
        <taxon>Bacillariophyta</taxon>
        <taxon>Coscinodiscophyceae</taxon>
        <taxon>Thalassiosirophycidae</taxon>
        <taxon>Thalassiosirales</taxon>
        <taxon>Skeletonemataceae</taxon>
        <taxon>Skeletonema</taxon>
        <taxon>Skeletonema marinoi-dohrnii complex</taxon>
    </lineage>
</organism>
<dbReference type="SUPFAM" id="SSF57850">
    <property type="entry name" value="RING/U-box"/>
    <property type="match status" value="3"/>
</dbReference>
<protein>
    <recommendedName>
        <fullName evidence="3">RBR-type E3 ubiquitin transferase</fullName>
        <ecNumber evidence="3">2.3.2.31</ecNumber>
    </recommendedName>
</protein>
<keyword evidence="5" id="KW-0479">Metal-binding</keyword>
<evidence type="ECO:0000313" key="14">
    <source>
        <dbReference type="EMBL" id="KAK1739618.1"/>
    </source>
</evidence>
<dbReference type="EC" id="2.3.2.31" evidence="3"/>
<dbReference type="Pfam" id="PF13639">
    <property type="entry name" value="zf-RING_2"/>
    <property type="match status" value="1"/>
</dbReference>
<dbReference type="InterPro" id="IPR031127">
    <property type="entry name" value="E3_UB_ligase_RBR"/>
</dbReference>
<feature type="domain" description="RING-type" evidence="12">
    <location>
        <begin position="480"/>
        <end position="526"/>
    </location>
</feature>
<evidence type="ECO:0000256" key="7">
    <source>
        <dbReference type="ARBA" id="ARBA00022771"/>
    </source>
</evidence>
<keyword evidence="14" id="KW-0012">Acyltransferase</keyword>
<accession>A0AAD9DBF1</accession>
<evidence type="ECO:0000256" key="2">
    <source>
        <dbReference type="ARBA" id="ARBA00004906"/>
    </source>
</evidence>
<dbReference type="Pfam" id="PF01485">
    <property type="entry name" value="IBR"/>
    <property type="match status" value="1"/>
</dbReference>
<dbReference type="EMBL" id="JATAAI010000017">
    <property type="protein sequence ID" value="KAK1739618.1"/>
    <property type="molecule type" value="Genomic_DNA"/>
</dbReference>
<dbReference type="InterPro" id="IPR013083">
    <property type="entry name" value="Znf_RING/FYVE/PHD"/>
</dbReference>
<comment type="similarity">
    <text evidence="10">Belongs to the RBR family. RNF14 subfamily.</text>
</comment>
<dbReference type="GO" id="GO:0008270">
    <property type="term" value="F:zinc ion binding"/>
    <property type="evidence" value="ECO:0007669"/>
    <property type="project" value="UniProtKB-KW"/>
</dbReference>
<keyword evidence="8" id="KW-0833">Ubl conjugation pathway</keyword>
<evidence type="ECO:0000256" key="11">
    <source>
        <dbReference type="PROSITE-ProRule" id="PRU00175"/>
    </source>
</evidence>
<dbReference type="GO" id="GO:0016567">
    <property type="term" value="P:protein ubiquitination"/>
    <property type="evidence" value="ECO:0007669"/>
    <property type="project" value="InterPro"/>
</dbReference>
<name>A0AAD9DBF1_9STRA</name>
<evidence type="ECO:0000256" key="9">
    <source>
        <dbReference type="ARBA" id="ARBA00022833"/>
    </source>
</evidence>
<dbReference type="AlphaFoldDB" id="A0AAD9DBF1"/>
<evidence type="ECO:0000256" key="1">
    <source>
        <dbReference type="ARBA" id="ARBA00001798"/>
    </source>
</evidence>
<keyword evidence="9" id="KW-0862">Zinc</keyword>
<dbReference type="CDD" id="cd20354">
    <property type="entry name" value="Rcat_RBR_RNF14"/>
    <property type="match status" value="1"/>
</dbReference>
<dbReference type="PROSITE" id="PS51873">
    <property type="entry name" value="TRIAD"/>
    <property type="match status" value="1"/>
</dbReference>
<dbReference type="InterPro" id="IPR001841">
    <property type="entry name" value="Znf_RING"/>
</dbReference>
<keyword evidence="4 14" id="KW-0808">Transferase</keyword>
<dbReference type="Pfam" id="PF22191">
    <property type="entry name" value="IBR_1"/>
    <property type="match status" value="1"/>
</dbReference>
<dbReference type="PROSITE" id="PS50089">
    <property type="entry name" value="ZF_RING_2"/>
    <property type="match status" value="1"/>
</dbReference>
<comment type="catalytic activity">
    <reaction evidence="1">
        <text>[E2 ubiquitin-conjugating enzyme]-S-ubiquitinyl-L-cysteine + [acceptor protein]-L-lysine = [E2 ubiquitin-conjugating enzyme]-L-cysteine + [acceptor protein]-N(6)-ubiquitinyl-L-lysine.</text>
        <dbReference type="EC" id="2.3.2.31"/>
    </reaction>
</comment>
<comment type="caution">
    <text evidence="14">The sequence shown here is derived from an EMBL/GenBank/DDBJ whole genome shotgun (WGS) entry which is preliminary data.</text>
</comment>
<dbReference type="InterPro" id="IPR044066">
    <property type="entry name" value="TRIAD_supradom"/>
</dbReference>
<sequence length="840" mass="94356">MLLCLALGDEEACSAIRTHEEHWSNASVGTSSSAIITNNAANNSRSPLSAKKTQSVLSFVMEQLQISKASIYPSYPLGEDKATLISLALHTTQLVLRLNEANDAMRRNKRMRIGWGDGTICAAQLVLVLGQWLNASIAKESPVSSDLEFETKYGFVEDTCKKIHENAFEILKSDVLPLLSRENAQGLGIGEEDQPEGAAPVAYRHRGRLARERRVARSRQDTLVPPLEIRKCCVDIMRIMARYSTERDRFLDVPELLFKCLAIDGELSSHIAVALGELLGIYEPFVASYRSEMEGAYLAEDRLVQFATPLLPLLLTASTSSSTSRRLAVKWCTGVMKVLDKHATRVLCTRLSTDSDKFISTQAKKLVRSIKAGEAAKEDASSGVMFFDSENELDMEIVQTKLTNEIQALAQNLQISWDGAAVIMQSNHYSFDRALEAIKKSEDLEKTLESCGVRHRCRSLLCSDDSSYDDTCSVLKVEPCNICYDDMLSKDDVHSLPCKHAFCTDCFSTYLRVKVEGRELLNCPHHGCSEVVVEADVKELLPSMLKVWKEHHFRQFITQSSHYKFCPGSDCTMVAFSENIQSGDAHCTKCDTSFCFCCGGEPHIPATCHDLEEFLPLFNTSEYCVMKFSKRCPHCKIPIEKDQGCNHMTCRECNSHFCWLCLSPISGYEELERHACNKFDPRDTFNAKGRDEFFLARYEASAEGEVYAKKGLDSFLKQMADADCGADDDIRAMIKVFECLITSRNFLKNSFIIAWSWQKDEATDEASSTRKDIFEAHQATLTAFTENLQQLVEKKDGLIDLDTLNFYSCALKLYVERMMDFISRCKDDSLKTKMGDLSQA</sequence>
<feature type="domain" description="RING-type" evidence="13">
    <location>
        <begin position="476"/>
        <end position="680"/>
    </location>
</feature>
<proteinExistence type="inferred from homology"/>
<dbReference type="SMART" id="SM00184">
    <property type="entry name" value="RING"/>
    <property type="match status" value="1"/>
</dbReference>
<dbReference type="Proteomes" id="UP001224775">
    <property type="component" value="Unassembled WGS sequence"/>
</dbReference>
<keyword evidence="15" id="KW-1185">Reference proteome</keyword>
<evidence type="ECO:0000256" key="8">
    <source>
        <dbReference type="ARBA" id="ARBA00022786"/>
    </source>
</evidence>
<evidence type="ECO:0000256" key="10">
    <source>
        <dbReference type="ARBA" id="ARBA00044508"/>
    </source>
</evidence>
<dbReference type="GO" id="GO:0061630">
    <property type="term" value="F:ubiquitin protein ligase activity"/>
    <property type="evidence" value="ECO:0007669"/>
    <property type="project" value="UniProtKB-EC"/>
</dbReference>
<gene>
    <name evidence="14" type="ORF">QTG54_009377</name>
</gene>
<evidence type="ECO:0000256" key="3">
    <source>
        <dbReference type="ARBA" id="ARBA00012251"/>
    </source>
</evidence>
<dbReference type="InterPro" id="IPR002867">
    <property type="entry name" value="IBR_dom"/>
</dbReference>
<evidence type="ECO:0000259" key="13">
    <source>
        <dbReference type="PROSITE" id="PS51873"/>
    </source>
</evidence>
<dbReference type="Gene3D" id="3.30.40.10">
    <property type="entry name" value="Zinc/RING finger domain, C3HC4 (zinc finger)"/>
    <property type="match status" value="1"/>
</dbReference>